<feature type="signal peptide" evidence="2">
    <location>
        <begin position="1"/>
        <end position="28"/>
    </location>
</feature>
<proteinExistence type="predicted"/>
<feature type="chain" id="PRO_5027000976" description="BcpO-related WXXGXW repeat protein" evidence="2">
    <location>
        <begin position="29"/>
        <end position="461"/>
    </location>
</feature>
<evidence type="ECO:0000256" key="1">
    <source>
        <dbReference type="SAM" id="MobiDB-lite"/>
    </source>
</evidence>
<keyword evidence="2" id="KW-0732">Signal</keyword>
<organism evidence="3 4">
    <name type="scientific">Spirosoma agri</name>
    <dbReference type="NCBI Taxonomy" id="1987381"/>
    <lineage>
        <taxon>Bacteria</taxon>
        <taxon>Pseudomonadati</taxon>
        <taxon>Bacteroidota</taxon>
        <taxon>Cytophagia</taxon>
        <taxon>Cytophagales</taxon>
        <taxon>Cytophagaceae</taxon>
        <taxon>Spirosoma</taxon>
    </lineage>
</organism>
<evidence type="ECO:0008006" key="5">
    <source>
        <dbReference type="Google" id="ProtNLM"/>
    </source>
</evidence>
<feature type="compositionally biased region" description="Gly residues" evidence="1">
    <location>
        <begin position="444"/>
        <end position="461"/>
    </location>
</feature>
<dbReference type="EMBL" id="JAAGNZ010000001">
    <property type="protein sequence ID" value="NEU68422.1"/>
    <property type="molecule type" value="Genomic_DNA"/>
</dbReference>
<protein>
    <recommendedName>
        <fullName evidence="5">BcpO-related WXXGXW repeat protein</fullName>
    </recommendedName>
</protein>
<comment type="caution">
    <text evidence="3">The sequence shown here is derived from an EMBL/GenBank/DDBJ whole genome shotgun (WGS) entry which is preliminary data.</text>
</comment>
<dbReference type="RefSeq" id="WP_164040252.1">
    <property type="nucleotide sequence ID" value="NZ_JAAGNZ010000001.1"/>
</dbReference>
<keyword evidence="4" id="KW-1185">Reference proteome</keyword>
<sequence>MTVLKTIKLLGLITMLAFSPSFLPKAMAQPGVSVPVESFYDELAPYGQWTQYPSYGNVWIPDAGPDFQPYATGGHWVVTEYGNTWVSDYAWGWAPFHYGRWIYDPAYGGWLWIPDSDWGPAWVSWRTGGGYYGWAPLAPGMNVNININIPAPYWTFVPQIYITSPRLYSYCVPRPNVINIYQNTTIINNYYRTNNRAYAYGPPRGDIERVTRRSVPVYRIDNMDRPGRSVIGNGSVGFYRPNNARQDYGRNDRDRFDNGARPNYNNNGVPNRGSYNSNMPNRDYNGNNVPNRGSYNGNAGPNRDFNGNNAPGRDFDGNNTPGRDFNGNSRPNRDYNGNTSPDRRGSFSNPGMSPATPNPGTYPAPDRSSGTSRGTYQRAEPGNSGRQGGFEPQQQPNRSFERPGSQAQPGTQMAPAGREGGFQRAPENRGAQPQIQQRTQEPGQSGGRQGGFPGGGGRGPR</sequence>
<evidence type="ECO:0000313" key="3">
    <source>
        <dbReference type="EMBL" id="NEU68422.1"/>
    </source>
</evidence>
<feature type="compositionally biased region" description="Basic and acidic residues" evidence="1">
    <location>
        <begin position="247"/>
        <end position="258"/>
    </location>
</feature>
<name>A0A6M0IKQ9_9BACT</name>
<dbReference type="Pfam" id="PF20245">
    <property type="entry name" value="DUF6600"/>
    <property type="match status" value="1"/>
</dbReference>
<reference evidence="3 4" key="1">
    <citation type="submission" date="2020-02" db="EMBL/GenBank/DDBJ databases">
        <title>Draft genome sequence of two Spirosoma agri KCTC 52727 and Spirosoma terrae KCTC 52035.</title>
        <authorList>
            <person name="Rojas J."/>
            <person name="Ambika Manirajan B."/>
            <person name="Ratering S."/>
            <person name="Suarez C."/>
            <person name="Schnell S."/>
        </authorList>
    </citation>
    <scope>NUCLEOTIDE SEQUENCE [LARGE SCALE GENOMIC DNA]</scope>
    <source>
        <strain evidence="3 4">KCTC 52727</strain>
    </source>
</reference>
<dbReference type="InterPro" id="IPR046535">
    <property type="entry name" value="DUF6600"/>
</dbReference>
<gene>
    <name evidence="3" type="ORF">GK091_16155</name>
</gene>
<feature type="region of interest" description="Disordered" evidence="1">
    <location>
        <begin position="223"/>
        <end position="461"/>
    </location>
</feature>
<dbReference type="AlphaFoldDB" id="A0A6M0IKQ9"/>
<feature type="compositionally biased region" description="Polar residues" evidence="1">
    <location>
        <begin position="317"/>
        <end position="351"/>
    </location>
</feature>
<evidence type="ECO:0000256" key="2">
    <source>
        <dbReference type="SAM" id="SignalP"/>
    </source>
</evidence>
<evidence type="ECO:0000313" key="4">
    <source>
        <dbReference type="Proteomes" id="UP000477386"/>
    </source>
</evidence>
<dbReference type="Proteomes" id="UP000477386">
    <property type="component" value="Unassembled WGS sequence"/>
</dbReference>
<feature type="compositionally biased region" description="Polar residues" evidence="1">
    <location>
        <begin position="263"/>
        <end position="309"/>
    </location>
</feature>
<accession>A0A6M0IKQ9</accession>